<feature type="region of interest" description="Disordered" evidence="1">
    <location>
        <begin position="1464"/>
        <end position="1484"/>
    </location>
</feature>
<evidence type="ECO:0000259" key="3">
    <source>
        <dbReference type="Pfam" id="PF14228"/>
    </source>
</evidence>
<keyword evidence="5" id="KW-1185">Reference proteome</keyword>
<feature type="region of interest" description="Disordered" evidence="1">
    <location>
        <begin position="811"/>
        <end position="834"/>
    </location>
</feature>
<dbReference type="GO" id="GO:0000902">
    <property type="term" value="P:cell morphogenesis"/>
    <property type="evidence" value="ECO:0007669"/>
    <property type="project" value="InterPro"/>
</dbReference>
<evidence type="ECO:0000313" key="4">
    <source>
        <dbReference type="EMBL" id="GLC50231.1"/>
    </source>
</evidence>
<dbReference type="Pfam" id="PF14228">
    <property type="entry name" value="MOR2-PAG1_mid"/>
    <property type="match status" value="4"/>
</dbReference>
<evidence type="ECO:0000256" key="1">
    <source>
        <dbReference type="SAM" id="MobiDB-lite"/>
    </source>
</evidence>
<dbReference type="InterPro" id="IPR016024">
    <property type="entry name" value="ARM-type_fold"/>
</dbReference>
<accession>A0A9W6BDM7</accession>
<name>A0A9W6BDM7_9CHLO</name>
<dbReference type="PANTHER" id="PTHR12295:SF30">
    <property type="entry name" value="PROTEIN FURRY"/>
    <property type="match status" value="1"/>
</dbReference>
<feature type="domain" description="Cell morphogenesis central region" evidence="3">
    <location>
        <begin position="1321"/>
        <end position="1358"/>
    </location>
</feature>
<protein>
    <submittedName>
        <fullName evidence="4">Uncharacterized protein</fullName>
    </submittedName>
</protein>
<sequence length="1769" mass="187784">MHLPAAELLLKQFLKASDDIINRLPPQENFISLLSEAKFTRSLVSLRLLVPHHLSLLLKHLDAWRANTHENLTRMPDKTERDRSVVVSKRAAMEVINFEAALQLLDYYTDEFLENSDFLKYYEGLQTTAFRVLLIAEDVFPPDLASLYKVVVAEAARVLGAISRKISLRHVVDSFVKALVERVSPKKDPNGAKPNHDANRAQIVRLASGMRYVCLSFESEEAVQEAVGFLRLVNPLNHTAPIKKSQIHHALADMLTCILLPLVRSDAPQRAASVLGAPALEHWYSIVMSMRNDITAWMNKHQKHVNDGYPLSTTLLCLASDKDYSAHVDTAADFLHKGLKVKENRAVCVRCLVVLACSYLVRYGAHIIKHELHKWLDRVIRPVTQLAKKGGLTIAEQMDVIAPIAELSPEFALQYLILELLTSDVNDCVLAGLRALQALILTAPSVAAAAAAGSGHHRSASSAGLIQAGSSASTATASGYTSTSYTSNGSSGGGASLVSSGSSSGLQALLRRAPATSFGGLLQSISSLGVGGGGGGGGASSGVSGAGGGGGGGGGGVGPGGGGGVTAAAFAPVNDMLRRGLHPLEALGVSHLLPRISAALSKLYITWHPMYGMNLLYGAADPNWKEKVAGFPLLLTLVRLMPYLRPDTWPNSRPLEALPSYTCHVELSMRIVAEEALLSLVRGCPHLRNYVVCSFATFTAALPDDAVQSARDSQKLLRDLMELWIALLGERAAGDAVEAAGGGGLAGGGGGGGEALVLDVHRLEGCSLVCMASHDEAIRREALQSLHLVRALHQAVLTAEPYEPPSSLFQPKPGLGGGGGGGGVGGVPRNPSSGGLTVSTGVGAVNVGGRPTHHGPSASRESLDMYGGCTDGSGTPGAGKSSAAQVLAADGPDPEPPTYLIELVEEAGPALLRATYWDFGEFSDMWRQYRPVPEGVTFEDVLAAPGRPADDFPRLRLVRALLELMGLAVRLVPATAAVAAVELMGRLGRMLLRTAQDGRVVLSAEYMEPGRRDAWRNCSALVCACPQSLRDRMVERMGRRLPAFTNRDIIRLHLGLLTASAASSSSSSAQAAMSTSQLCSLLALGHLSPDMYGILLEEMQPYMDEYLGARGGGASRSKSKMRDEMRRCVAHVFRILSERVPPEVLSSSPLLRSRLLEFVRETFGLLRGVNISSDTFWEAAQVVYCLTAVVRNIAVPLRQLLSQPLQGGPAAAAAGGGGATPQQLQRDSQGRGDPAAGVVSLRKQLWETIQMWCEEAYIGLKELKAVVAAVSPGADMSAELRICSVASYSKAIQTGIAAALHKFKESPEGLREELYLASHYINHSARLALAALLEGPVFDNDSRRPAGPVFNWIDKLLAVRTEGPHPVAGPTRRVVGHRALRSLLTHNPDLFEACLDKCYDSNYSLASGYFQVMCEVYGTQPVRCEPHIVLALVLVKVVDPVQEVREDALHMLNVLSQREWQSGAVAGPGQEPPGGQAAAAAVGGSSPSSRTGAYASGADADGAAAAGAAGAAAGSGDDGAVLVIGSLQDSYQQFQYGLAGNLAREHPELSEALCEEMMTRQLECNDGLIQHPVLTSLAPWMENLSISFPWRGNWSERLLKSMYYVTLRHGSQFPAEIQRLWTQLAKRTRNINPILDFLLHFGMATALQTDLAAMLEFFGVAKRIVLYLARVSPTETIGYLAIELAKQQQEEGEPTGAAAGDAAAAAAAPPAGVAGGVGGSRGTAASGGTKGGAAPVSYPHVLVFGGPLDCVVAGVLACFGFRVTHDVIP</sequence>
<organism evidence="4 5">
    <name type="scientific">Pleodorina starrii</name>
    <dbReference type="NCBI Taxonomy" id="330485"/>
    <lineage>
        <taxon>Eukaryota</taxon>
        <taxon>Viridiplantae</taxon>
        <taxon>Chlorophyta</taxon>
        <taxon>core chlorophytes</taxon>
        <taxon>Chlorophyceae</taxon>
        <taxon>CS clade</taxon>
        <taxon>Chlamydomonadales</taxon>
        <taxon>Volvocaceae</taxon>
        <taxon>Pleodorina</taxon>
    </lineage>
</organism>
<feature type="domain" description="Cell morphogenesis central region" evidence="3">
    <location>
        <begin position="1370"/>
        <end position="1488"/>
    </location>
</feature>
<dbReference type="SUPFAM" id="SSF48371">
    <property type="entry name" value="ARM repeat"/>
    <property type="match status" value="1"/>
</dbReference>
<gene>
    <name evidence="4" type="primary">PLEST000280</name>
    <name evidence="4" type="ORF">PLESTB_000356900</name>
</gene>
<feature type="region of interest" description="Disordered" evidence="1">
    <location>
        <begin position="1211"/>
        <end position="1235"/>
    </location>
</feature>
<feature type="domain" description="Cell morphogenesis central region" evidence="3">
    <location>
        <begin position="896"/>
        <end position="1197"/>
    </location>
</feature>
<feature type="domain" description="Cell morphogenesis protein N-terminal" evidence="2">
    <location>
        <begin position="150"/>
        <end position="424"/>
    </location>
</feature>
<dbReference type="EMBL" id="BRXU01000003">
    <property type="protein sequence ID" value="GLC50231.1"/>
    <property type="molecule type" value="Genomic_DNA"/>
</dbReference>
<reference evidence="4 5" key="1">
    <citation type="journal article" date="2023" name="Commun. Biol.">
        <title>Reorganization of the ancestral sex-determining regions during the evolution of trioecy in Pleodorina starrii.</title>
        <authorList>
            <person name="Takahashi K."/>
            <person name="Suzuki S."/>
            <person name="Kawai-Toyooka H."/>
            <person name="Yamamoto K."/>
            <person name="Hamaji T."/>
            <person name="Ootsuki R."/>
            <person name="Yamaguchi H."/>
            <person name="Kawachi M."/>
            <person name="Higashiyama T."/>
            <person name="Nozaki H."/>
        </authorList>
    </citation>
    <scope>NUCLEOTIDE SEQUENCE [LARGE SCALE GENOMIC DNA]</scope>
    <source>
        <strain evidence="4 5">NIES-4479</strain>
    </source>
</reference>
<proteinExistence type="predicted"/>
<feature type="domain" description="Cell morphogenesis central region" evidence="3">
    <location>
        <begin position="1514"/>
        <end position="1693"/>
    </location>
</feature>
<dbReference type="PANTHER" id="PTHR12295">
    <property type="entry name" value="FURRY-RELATED"/>
    <property type="match status" value="1"/>
</dbReference>
<dbReference type="GO" id="GO:0030427">
    <property type="term" value="C:site of polarized growth"/>
    <property type="evidence" value="ECO:0007669"/>
    <property type="project" value="TreeGrafter"/>
</dbReference>
<dbReference type="InterPro" id="IPR029473">
    <property type="entry name" value="MOR2-PAG1_mid"/>
</dbReference>
<dbReference type="Proteomes" id="UP001165080">
    <property type="component" value="Unassembled WGS sequence"/>
</dbReference>
<feature type="domain" description="Cell morphogenesis protein N-terminal" evidence="2">
    <location>
        <begin position="625"/>
        <end position="728"/>
    </location>
</feature>
<evidence type="ECO:0000259" key="2">
    <source>
        <dbReference type="Pfam" id="PF14222"/>
    </source>
</evidence>
<comment type="caution">
    <text evidence="4">The sequence shown here is derived from an EMBL/GenBank/DDBJ whole genome shotgun (WGS) entry which is preliminary data.</text>
</comment>
<dbReference type="InterPro" id="IPR039867">
    <property type="entry name" value="Furry/Tao3/Mor2"/>
</dbReference>
<dbReference type="Pfam" id="PF14222">
    <property type="entry name" value="MOR2-PAG1_N"/>
    <property type="match status" value="2"/>
</dbReference>
<evidence type="ECO:0000313" key="5">
    <source>
        <dbReference type="Proteomes" id="UP001165080"/>
    </source>
</evidence>
<dbReference type="GO" id="GO:0005938">
    <property type="term" value="C:cell cortex"/>
    <property type="evidence" value="ECO:0007669"/>
    <property type="project" value="TreeGrafter"/>
</dbReference>
<dbReference type="InterPro" id="IPR025614">
    <property type="entry name" value="Cell_morpho_N"/>
</dbReference>
<feature type="compositionally biased region" description="Gly residues" evidence="1">
    <location>
        <begin position="814"/>
        <end position="826"/>
    </location>
</feature>